<feature type="region of interest" description="Disordered" evidence="1">
    <location>
        <begin position="514"/>
        <end position="552"/>
    </location>
</feature>
<comment type="caution">
    <text evidence="2">The sequence shown here is derived from an EMBL/GenBank/DDBJ whole genome shotgun (WGS) entry which is preliminary data.</text>
</comment>
<feature type="region of interest" description="Disordered" evidence="1">
    <location>
        <begin position="424"/>
        <end position="450"/>
    </location>
</feature>
<keyword evidence="3" id="KW-1185">Reference proteome</keyword>
<feature type="region of interest" description="Disordered" evidence="1">
    <location>
        <begin position="122"/>
        <end position="199"/>
    </location>
</feature>
<protein>
    <submittedName>
        <fullName evidence="2">Uncharacterized protein</fullName>
    </submittedName>
</protein>
<feature type="compositionally biased region" description="Polar residues" evidence="1">
    <location>
        <begin position="291"/>
        <end position="300"/>
    </location>
</feature>
<feature type="region of interest" description="Disordered" evidence="1">
    <location>
        <begin position="225"/>
        <end position="257"/>
    </location>
</feature>
<name>A0ABQ5SC55_9CHLO</name>
<dbReference type="Proteomes" id="UP001165090">
    <property type="component" value="Unassembled WGS sequence"/>
</dbReference>
<feature type="compositionally biased region" description="Acidic residues" evidence="1">
    <location>
        <begin position="147"/>
        <end position="156"/>
    </location>
</feature>
<evidence type="ECO:0000256" key="1">
    <source>
        <dbReference type="SAM" id="MobiDB-lite"/>
    </source>
</evidence>
<accession>A0ABQ5SC55</accession>
<gene>
    <name evidence="2" type="ORF">VaNZ11_011543</name>
</gene>
<reference evidence="2 3" key="1">
    <citation type="journal article" date="2023" name="IScience">
        <title>Expanded male sex-determining region conserved during the evolution of homothallism in the green alga Volvox.</title>
        <authorList>
            <person name="Yamamoto K."/>
            <person name="Matsuzaki R."/>
            <person name="Mahakham W."/>
            <person name="Heman W."/>
            <person name="Sekimoto H."/>
            <person name="Kawachi M."/>
            <person name="Minakuchi Y."/>
            <person name="Toyoda A."/>
            <person name="Nozaki H."/>
        </authorList>
    </citation>
    <scope>NUCLEOTIDE SEQUENCE [LARGE SCALE GENOMIC DNA]</scope>
    <source>
        <strain evidence="2 3">NIES-4468</strain>
    </source>
</reference>
<evidence type="ECO:0000313" key="2">
    <source>
        <dbReference type="EMBL" id="GLI67364.1"/>
    </source>
</evidence>
<feature type="compositionally biased region" description="Low complexity" evidence="1">
    <location>
        <begin position="537"/>
        <end position="548"/>
    </location>
</feature>
<feature type="region of interest" description="Disordered" evidence="1">
    <location>
        <begin position="279"/>
        <end position="360"/>
    </location>
</feature>
<sequence length="648" mass="68846">MDEVNEQQMTGKLQCGSGAVSVDEGCQQLTAPISIIRVPGSGCGLLSVRNTHTILASPSENQQAKPSRLLTHLQSRVGYVPRPYHHTVDILSGTAGRAPLCKVASFDEPGCTAASYSAAARRGGPVAKGRATSRHLVPPRLGLPPEEVGEQEEEDEKEKLYQPALENIRLGGRPRVDPPDDADYASSYDSTADRAGDHGPALASAAVRPYVAHIHNGGALRVAGKVEPDQPEPLSATGASPAEAATPSDAEEEEAPLPMSMSLETQQPQLETLQQRIPEEQEQPQHPQQQDGSFEGQQNGIDDPSHPLGRRRLESPLAGVNSRPKRQRREPAALSSYVSSAWRTRRTLSTKKQKASRSVGNLEVANGSGYSLGGHQCMLLAPAPAPMPLVREHAGHHWAPGPSAMAVGNAVIRIAHRGGPTLLRERVPVGAPPSGWAPPRRKIHGGSCSGRQDFVRSCPRQQRYRRMSDLLLLPEVKLPAWKHCRSSGDEESEGEENEDVCTDQADAAALTRVSGRDATTENGASANAEAQGRVTGASAAGSASPAARSMRDASGVARELAAAHTTRQRLHTAVVLKGTNQVKVSIPSAQVLFPDILPKVCSRAGKAVELYLAVPRAPTRAPRTQTQALYMDAGDDASADAGVGALRL</sequence>
<evidence type="ECO:0000313" key="3">
    <source>
        <dbReference type="Proteomes" id="UP001165090"/>
    </source>
</evidence>
<proteinExistence type="predicted"/>
<feature type="compositionally biased region" description="Basic residues" evidence="1">
    <location>
        <begin position="343"/>
        <end position="355"/>
    </location>
</feature>
<dbReference type="EMBL" id="BSDZ01000078">
    <property type="protein sequence ID" value="GLI67364.1"/>
    <property type="molecule type" value="Genomic_DNA"/>
</dbReference>
<organism evidence="2 3">
    <name type="scientific">Volvox africanus</name>
    <dbReference type="NCBI Taxonomy" id="51714"/>
    <lineage>
        <taxon>Eukaryota</taxon>
        <taxon>Viridiplantae</taxon>
        <taxon>Chlorophyta</taxon>
        <taxon>core chlorophytes</taxon>
        <taxon>Chlorophyceae</taxon>
        <taxon>CS clade</taxon>
        <taxon>Chlamydomonadales</taxon>
        <taxon>Volvocaceae</taxon>
        <taxon>Volvox</taxon>
    </lineage>
</organism>